<dbReference type="PANTHER" id="PTHR43032">
    <property type="entry name" value="PROTEIN-METHIONINE-SULFOXIDE REDUCTASE"/>
    <property type="match status" value="1"/>
</dbReference>
<evidence type="ECO:0000259" key="2">
    <source>
        <dbReference type="Pfam" id="PF00174"/>
    </source>
</evidence>
<evidence type="ECO:0000313" key="3">
    <source>
        <dbReference type="EMBL" id="WWT33915.1"/>
    </source>
</evidence>
<dbReference type="SUPFAM" id="SSF56524">
    <property type="entry name" value="Oxidoreductase molybdopterin-binding domain"/>
    <property type="match status" value="1"/>
</dbReference>
<reference evidence="3 4" key="1">
    <citation type="submission" date="2024-02" db="EMBL/GenBank/DDBJ databases">
        <title>Complete genome sequence of Pelagibacterium nitratireducens ZH15.</title>
        <authorList>
            <person name="Zhao L.H."/>
        </authorList>
    </citation>
    <scope>NUCLEOTIDE SEQUENCE [LARGE SCALE GENOMIC DNA]</scope>
    <source>
        <strain evidence="3 4">ZH15</strain>
    </source>
</reference>
<dbReference type="PROSITE" id="PS51257">
    <property type="entry name" value="PROKAR_LIPOPROTEIN"/>
    <property type="match status" value="1"/>
</dbReference>
<feature type="chain" id="PRO_5045191749" evidence="1">
    <location>
        <begin position="26"/>
        <end position="262"/>
    </location>
</feature>
<evidence type="ECO:0000256" key="1">
    <source>
        <dbReference type="SAM" id="SignalP"/>
    </source>
</evidence>
<dbReference type="Proteomes" id="UP001369958">
    <property type="component" value="Chromosome"/>
</dbReference>
<sequence length="262" mass="29264">MKRFSMQRRKFLTASAAGIAGVTLAGCDQFDSLLRPGHPVRDTLASANDLTLAAQRLLLGDQTLAKEFAESEIRQGMRPNGTTDPQEADYVALRDNDFADYQLVVDGLVETPQSYSLDQLRNMPARTQITRHDCVEGWSCIAKWTGVPLATILDAVRPTANARYCVFHCYDHYGGGLSASPYYESIGLIDARHPQTILAYGMNDAALPVRNGAPVRVRIERQLGYKMAKYLRRIELVDDFSQLHRGKGSYWADHGYDWYAGI</sequence>
<dbReference type="RefSeq" id="WP_338609660.1">
    <property type="nucleotide sequence ID" value="NZ_CP146275.1"/>
</dbReference>
<protein>
    <submittedName>
        <fullName evidence="3">Molybdopterin-binding protein</fullName>
    </submittedName>
</protein>
<name>A0ABZ2I2F4_9HYPH</name>
<dbReference type="InterPro" id="IPR006311">
    <property type="entry name" value="TAT_signal"/>
</dbReference>
<dbReference type="Pfam" id="PF00174">
    <property type="entry name" value="Oxidored_molyb"/>
    <property type="match status" value="1"/>
</dbReference>
<dbReference type="PANTHER" id="PTHR43032:SF2">
    <property type="entry name" value="BLL0505 PROTEIN"/>
    <property type="match status" value="1"/>
</dbReference>
<feature type="domain" description="Oxidoreductase molybdopterin-binding" evidence="2">
    <location>
        <begin position="96"/>
        <end position="241"/>
    </location>
</feature>
<evidence type="ECO:0000313" key="4">
    <source>
        <dbReference type="Proteomes" id="UP001369958"/>
    </source>
</evidence>
<feature type="signal peptide" evidence="1">
    <location>
        <begin position="1"/>
        <end position="25"/>
    </location>
</feature>
<proteinExistence type="predicted"/>
<keyword evidence="1" id="KW-0732">Signal</keyword>
<dbReference type="EMBL" id="CP146275">
    <property type="protein sequence ID" value="WWT33915.1"/>
    <property type="molecule type" value="Genomic_DNA"/>
</dbReference>
<dbReference type="PROSITE" id="PS51318">
    <property type="entry name" value="TAT"/>
    <property type="match status" value="1"/>
</dbReference>
<dbReference type="Gene3D" id="3.90.420.10">
    <property type="entry name" value="Oxidoreductase, molybdopterin-binding domain"/>
    <property type="match status" value="1"/>
</dbReference>
<dbReference type="CDD" id="cd02108">
    <property type="entry name" value="bact_SO_family_Moco"/>
    <property type="match status" value="1"/>
</dbReference>
<gene>
    <name evidence="3" type="ORF">V6617_05505</name>
</gene>
<dbReference type="InterPro" id="IPR000572">
    <property type="entry name" value="OxRdtase_Mopterin-bd_dom"/>
</dbReference>
<organism evidence="3 4">
    <name type="scientific">Pelagibacterium nitratireducens</name>
    <dbReference type="NCBI Taxonomy" id="1046114"/>
    <lineage>
        <taxon>Bacteria</taxon>
        <taxon>Pseudomonadati</taxon>
        <taxon>Pseudomonadota</taxon>
        <taxon>Alphaproteobacteria</taxon>
        <taxon>Hyphomicrobiales</taxon>
        <taxon>Devosiaceae</taxon>
        <taxon>Pelagibacterium</taxon>
    </lineage>
</organism>
<accession>A0ABZ2I2F4</accession>
<keyword evidence="4" id="KW-1185">Reference proteome</keyword>
<dbReference type="InterPro" id="IPR036374">
    <property type="entry name" value="OxRdtase_Mopterin-bd_sf"/>
</dbReference>